<dbReference type="RefSeq" id="XP_009163078.1">
    <property type="nucleotide sequence ID" value="XM_009164814.1"/>
</dbReference>
<dbReference type="KEGG" id="ovi:T265_00919"/>
<organism evidence="1 2">
    <name type="scientific">Opisthorchis viverrini</name>
    <name type="common">Southeast Asian liver fluke</name>
    <dbReference type="NCBI Taxonomy" id="6198"/>
    <lineage>
        <taxon>Eukaryota</taxon>
        <taxon>Metazoa</taxon>
        <taxon>Spiralia</taxon>
        <taxon>Lophotrochozoa</taxon>
        <taxon>Platyhelminthes</taxon>
        <taxon>Trematoda</taxon>
        <taxon>Digenea</taxon>
        <taxon>Opisthorchiida</taxon>
        <taxon>Opisthorchiata</taxon>
        <taxon>Opisthorchiidae</taxon>
        <taxon>Opisthorchis</taxon>
    </lineage>
</organism>
<evidence type="ECO:0000313" key="1">
    <source>
        <dbReference type="EMBL" id="KER33232.1"/>
    </source>
</evidence>
<gene>
    <name evidence="1" type="ORF">T265_00919</name>
</gene>
<name>A0A075A4P1_OPIVI</name>
<dbReference type="CTD" id="20315107"/>
<accession>A0A075A4P1</accession>
<proteinExistence type="predicted"/>
<dbReference type="EMBL" id="KL596627">
    <property type="protein sequence ID" value="KER33232.1"/>
    <property type="molecule type" value="Genomic_DNA"/>
</dbReference>
<sequence length="106" mass="11640">MSDVIGVPDSSNDDPHCAHEKLTEEQHNLKEKSNFKTLDAQKHSGGICVPRYLTGNSWLAGQSIVITRTVAGSSFDELGTRITSLNSLACSDVKIQMRRVQRALVE</sequence>
<keyword evidence="2" id="KW-1185">Reference proteome</keyword>
<evidence type="ECO:0000313" key="2">
    <source>
        <dbReference type="Proteomes" id="UP000054324"/>
    </source>
</evidence>
<dbReference type="GeneID" id="20315107"/>
<reference evidence="1 2" key="1">
    <citation type="submission" date="2013-11" db="EMBL/GenBank/DDBJ databases">
        <title>Opisthorchis viverrini - life in the bile duct.</title>
        <authorList>
            <person name="Young N.D."/>
            <person name="Nagarajan N."/>
            <person name="Lin S.J."/>
            <person name="Korhonen P.K."/>
            <person name="Jex A.R."/>
            <person name="Hall R.S."/>
            <person name="Safavi-Hemami H."/>
            <person name="Kaewkong W."/>
            <person name="Bertrand D."/>
            <person name="Gao S."/>
            <person name="Seet Q."/>
            <person name="Wongkham S."/>
            <person name="Teh B.T."/>
            <person name="Wongkham C."/>
            <person name="Intapan P.M."/>
            <person name="Maleewong W."/>
            <person name="Yang X."/>
            <person name="Hu M."/>
            <person name="Wang Z."/>
            <person name="Hofmann A."/>
            <person name="Sternberg P.W."/>
            <person name="Tan P."/>
            <person name="Wang J."/>
            <person name="Gasser R.B."/>
        </authorList>
    </citation>
    <scope>NUCLEOTIDE SEQUENCE [LARGE SCALE GENOMIC DNA]</scope>
</reference>
<dbReference type="AlphaFoldDB" id="A0A075A4P1"/>
<protein>
    <submittedName>
        <fullName evidence="1">Uncharacterized protein</fullName>
    </submittedName>
</protein>
<dbReference type="Proteomes" id="UP000054324">
    <property type="component" value="Unassembled WGS sequence"/>
</dbReference>